<accession>A0A1M5ZB52</accession>
<dbReference type="GO" id="GO:0006313">
    <property type="term" value="P:DNA transposition"/>
    <property type="evidence" value="ECO:0007669"/>
    <property type="project" value="InterPro"/>
</dbReference>
<evidence type="ECO:0000313" key="2">
    <source>
        <dbReference type="EMBL" id="SHI21429.1"/>
    </source>
</evidence>
<dbReference type="Gene3D" id="3.30.70.1290">
    <property type="entry name" value="Transposase IS200-like"/>
    <property type="match status" value="1"/>
</dbReference>
<dbReference type="PANTHER" id="PTHR36966:SF1">
    <property type="entry name" value="REP-ASSOCIATED TYROSINE TRANSPOSASE"/>
    <property type="match status" value="1"/>
</dbReference>
<reference evidence="2 3" key="1">
    <citation type="submission" date="2016-11" db="EMBL/GenBank/DDBJ databases">
        <authorList>
            <person name="Jaros S."/>
            <person name="Januszkiewicz K."/>
            <person name="Wedrychowicz H."/>
        </authorList>
    </citation>
    <scope>NUCLEOTIDE SEQUENCE [LARGE SCALE GENOMIC DNA]</scope>
    <source>
        <strain evidence="2 3">DSM 10068</strain>
    </source>
</reference>
<dbReference type="Proteomes" id="UP000183995">
    <property type="component" value="Unassembled WGS sequence"/>
</dbReference>
<proteinExistence type="predicted"/>
<dbReference type="GO" id="GO:0043565">
    <property type="term" value="F:sequence-specific DNA binding"/>
    <property type="evidence" value="ECO:0007669"/>
    <property type="project" value="TreeGrafter"/>
</dbReference>
<dbReference type="OrthoDB" id="9794403at2"/>
<dbReference type="InterPro" id="IPR052715">
    <property type="entry name" value="RAYT_transposase"/>
</dbReference>
<evidence type="ECO:0000313" key="3">
    <source>
        <dbReference type="Proteomes" id="UP000183995"/>
    </source>
</evidence>
<sequence length="173" mass="19903">MDNGKIEAPFRKQLRLKGYNYSQAGYYFVTICTLHRREILGHAVGGDAHIAPSVLLSEIGAITEKYIKNIDSKYENVYVDKYAIMPNHIHMIIELKDGAMWASPPTNTIIPKIIRTLKTLVTKEAGTSIFQKSYYDHIIRDEADYFTKWNYIDTNPAKWADDEYCEAVPHPMK</sequence>
<dbReference type="RefSeq" id="WP_073081992.1">
    <property type="nucleotide sequence ID" value="NZ_FQXV01000016.1"/>
</dbReference>
<dbReference type="EMBL" id="FQXV01000016">
    <property type="protein sequence ID" value="SHI21429.1"/>
    <property type="molecule type" value="Genomic_DNA"/>
</dbReference>
<dbReference type="InterPro" id="IPR002686">
    <property type="entry name" value="Transposase_17"/>
</dbReference>
<dbReference type="SMART" id="SM01321">
    <property type="entry name" value="Y1_Tnp"/>
    <property type="match status" value="1"/>
</dbReference>
<dbReference type="SUPFAM" id="SSF143422">
    <property type="entry name" value="Transposase IS200-like"/>
    <property type="match status" value="1"/>
</dbReference>
<evidence type="ECO:0000259" key="1">
    <source>
        <dbReference type="SMART" id="SM01321"/>
    </source>
</evidence>
<dbReference type="GO" id="GO:0004803">
    <property type="term" value="F:transposase activity"/>
    <property type="evidence" value="ECO:0007669"/>
    <property type="project" value="InterPro"/>
</dbReference>
<dbReference type="STRING" id="1123282.SAMN02745823_03470"/>
<keyword evidence="3" id="KW-1185">Reference proteome</keyword>
<protein>
    <submittedName>
        <fullName evidence="2">REP element-mobilizing transposase RayT</fullName>
    </submittedName>
</protein>
<dbReference type="InterPro" id="IPR036515">
    <property type="entry name" value="Transposase_17_sf"/>
</dbReference>
<feature type="domain" description="Transposase IS200-like" evidence="1">
    <location>
        <begin position="22"/>
        <end position="155"/>
    </location>
</feature>
<name>A0A1M5ZB52_9FIRM</name>
<gene>
    <name evidence="2" type="ORF">SAMN02745823_03470</name>
</gene>
<dbReference type="AlphaFoldDB" id="A0A1M5ZB52"/>
<organism evidence="2 3">
    <name type="scientific">Sporobacter termitidis DSM 10068</name>
    <dbReference type="NCBI Taxonomy" id="1123282"/>
    <lineage>
        <taxon>Bacteria</taxon>
        <taxon>Bacillati</taxon>
        <taxon>Bacillota</taxon>
        <taxon>Clostridia</taxon>
        <taxon>Eubacteriales</taxon>
        <taxon>Oscillospiraceae</taxon>
        <taxon>Sporobacter</taxon>
    </lineage>
</organism>
<dbReference type="PANTHER" id="PTHR36966">
    <property type="entry name" value="REP-ASSOCIATED TYROSINE TRANSPOSASE"/>
    <property type="match status" value="1"/>
</dbReference>